<dbReference type="Proteomes" id="UP000093819">
    <property type="component" value="Unassembled WGS sequence"/>
</dbReference>
<evidence type="ECO:0008006" key="6">
    <source>
        <dbReference type="Google" id="ProtNLM"/>
    </source>
</evidence>
<dbReference type="SUPFAM" id="SSF140459">
    <property type="entry name" value="PE/PPE dimer-like"/>
    <property type="match status" value="1"/>
</dbReference>
<dbReference type="InterPro" id="IPR038332">
    <property type="entry name" value="PPE_sf"/>
</dbReference>
<dbReference type="InterPro" id="IPR022171">
    <property type="entry name" value="PPE_C"/>
</dbReference>
<dbReference type="PANTHER" id="PTHR46766">
    <property type="entry name" value="GLUTAMINE-RICH PROTEIN 2"/>
    <property type="match status" value="1"/>
</dbReference>
<dbReference type="GO" id="GO:0052572">
    <property type="term" value="P:response to host immune response"/>
    <property type="evidence" value="ECO:0007669"/>
    <property type="project" value="TreeGrafter"/>
</dbReference>
<reference evidence="4 5" key="1">
    <citation type="submission" date="2016-06" db="EMBL/GenBank/DDBJ databases">
        <authorList>
            <person name="Kjaerup R.B."/>
            <person name="Dalgaard T.S."/>
            <person name="Juul-Madsen H.R."/>
        </authorList>
    </citation>
    <scope>NUCLEOTIDE SEQUENCE [LARGE SCALE GENOMIC DNA]</scope>
    <source>
        <strain evidence="4 5">1245335.1</strain>
    </source>
</reference>
<evidence type="ECO:0000313" key="5">
    <source>
        <dbReference type="Proteomes" id="UP000093819"/>
    </source>
</evidence>
<dbReference type="OrthoDB" id="4760747at2"/>
<dbReference type="InterPro" id="IPR000030">
    <property type="entry name" value="PPE_dom"/>
</dbReference>
<comment type="caution">
    <text evidence="4">The sequence shown here is derived from an EMBL/GenBank/DDBJ whole genome shotgun (WGS) entry which is preliminary data.</text>
</comment>
<feature type="domain" description="PPE family C-terminal" evidence="3">
    <location>
        <begin position="318"/>
        <end position="391"/>
    </location>
</feature>
<accession>A0A1A3MWL5</accession>
<dbReference type="Gene3D" id="1.20.1260.20">
    <property type="entry name" value="PPE superfamily"/>
    <property type="match status" value="1"/>
</dbReference>
<proteinExistence type="inferred from homology"/>
<name>A0A1A3MWL5_MYCAS</name>
<organism evidence="4 5">
    <name type="scientific">Mycobacterium asiaticum</name>
    <dbReference type="NCBI Taxonomy" id="1790"/>
    <lineage>
        <taxon>Bacteria</taxon>
        <taxon>Bacillati</taxon>
        <taxon>Actinomycetota</taxon>
        <taxon>Actinomycetes</taxon>
        <taxon>Mycobacteriales</taxon>
        <taxon>Mycobacteriaceae</taxon>
        <taxon>Mycobacterium</taxon>
    </lineage>
</organism>
<evidence type="ECO:0000256" key="1">
    <source>
        <dbReference type="ARBA" id="ARBA00010652"/>
    </source>
</evidence>
<sequence length="395" mass="39294">MVDYGLLPPEINSGRIYAGPGAGSLLAAATAWSGLAADLQAAAAGHRSVVTALTSGPWLGPAAGKLLASVSPFITWLETSAEQAGEAASQASAAVAAYEAAFAASVPPPLIAANRAQLQELITTNLLGQNSAAIAQLEAQYAEFWAQDSGAMYTYAGRSASAAQLSELPAPAEVADPLGVADQAIAVFKAQVNSVYTNVNNVTSQITPRVGDMLKTLSAPINGAAIDQFLVANTPLDDIVSLYGKYLSPYVNSLAAMIQSTQSFGQVSNGLTAMANFAKPAAAAAGKAAEGAASAAGAAAQAAGSAAAGVASKVGAVAAGLGKATPIGGLSVPANWVPWQATTNPGLVSAISTGAEGNSFPMAPPFGQFVNGGYGRNQPTYGFKPSVMAKPPAAG</sequence>
<dbReference type="EMBL" id="LZLR01000237">
    <property type="protein sequence ID" value="OBK14293.1"/>
    <property type="molecule type" value="Genomic_DNA"/>
</dbReference>
<dbReference type="Pfam" id="PF00823">
    <property type="entry name" value="PPE"/>
    <property type="match status" value="1"/>
</dbReference>
<dbReference type="RefSeq" id="WP_065038350.1">
    <property type="nucleotide sequence ID" value="NZ_LZLR01000237.1"/>
</dbReference>
<comment type="similarity">
    <text evidence="1">Belongs to the mycobacterial PPE family.</text>
</comment>
<feature type="domain" description="PPE" evidence="2">
    <location>
        <begin position="3"/>
        <end position="165"/>
    </location>
</feature>
<evidence type="ECO:0000259" key="2">
    <source>
        <dbReference type="Pfam" id="PF00823"/>
    </source>
</evidence>
<protein>
    <recommendedName>
        <fullName evidence="6">PPE family protein</fullName>
    </recommendedName>
</protein>
<evidence type="ECO:0000259" key="3">
    <source>
        <dbReference type="Pfam" id="PF12484"/>
    </source>
</evidence>
<dbReference type="PANTHER" id="PTHR46766:SF1">
    <property type="entry name" value="GLUTAMINE-RICH PROTEIN 2"/>
    <property type="match status" value="1"/>
</dbReference>
<evidence type="ECO:0000313" key="4">
    <source>
        <dbReference type="EMBL" id="OBK14293.1"/>
    </source>
</evidence>
<gene>
    <name evidence="4" type="ORF">A5635_10210</name>
</gene>
<dbReference type="AlphaFoldDB" id="A0A1A3MWL5"/>
<dbReference type="Pfam" id="PF12484">
    <property type="entry name" value="PPE-SVP"/>
    <property type="match status" value="1"/>
</dbReference>